<feature type="region of interest" description="Disordered" evidence="1">
    <location>
        <begin position="199"/>
        <end position="218"/>
    </location>
</feature>
<keyword evidence="4" id="KW-1185">Reference proteome</keyword>
<keyword evidence="2" id="KW-0812">Transmembrane</keyword>
<feature type="compositionally biased region" description="Low complexity" evidence="1">
    <location>
        <begin position="38"/>
        <end position="77"/>
    </location>
</feature>
<keyword evidence="2" id="KW-0472">Membrane</keyword>
<feature type="region of interest" description="Disordered" evidence="1">
    <location>
        <begin position="35"/>
        <end position="114"/>
    </location>
</feature>
<gene>
    <name evidence="3" type="ORF">HYPSUDRAFT_208990</name>
</gene>
<dbReference type="Gene3D" id="1.20.5.510">
    <property type="entry name" value="Single helix bin"/>
    <property type="match status" value="1"/>
</dbReference>
<sequence length="292" mass="29960">MSGFTTTSGVGTSTGTTVIADTSLAFDVGSTVASSPHTASALTGNGSATSSGTTSIPTGDGSLTSSGSGTETQTSTSAVVSPTIFGASTISPSSDAPATPTAGSSHKPSNSPKGAVAGGVCGGVLLLALLAFFLLRRRRRRRSERPQIPPELAPAPFIRTPSENGLYPADRSAAVVVRADPLQANGVQHKTWRGKFARRGAFQPAGAPTNSQSTNEKRTARAVPTGEVNAAQDSHSIAKSRANYAIQDLGARRGFSIPQTQKGMQAAGKSVYARLYQIVMHHTGVRINRGRG</sequence>
<accession>A0A0D2LTI0</accession>
<dbReference type="Proteomes" id="UP000054270">
    <property type="component" value="Unassembled WGS sequence"/>
</dbReference>
<protein>
    <submittedName>
        <fullName evidence="3">Uncharacterized protein</fullName>
    </submittedName>
</protein>
<evidence type="ECO:0000313" key="3">
    <source>
        <dbReference type="EMBL" id="KJA14113.1"/>
    </source>
</evidence>
<keyword evidence="2" id="KW-1133">Transmembrane helix</keyword>
<dbReference type="EMBL" id="KN817694">
    <property type="protein sequence ID" value="KJA14113.1"/>
    <property type="molecule type" value="Genomic_DNA"/>
</dbReference>
<organism evidence="3 4">
    <name type="scientific">Hypholoma sublateritium (strain FD-334 SS-4)</name>
    <dbReference type="NCBI Taxonomy" id="945553"/>
    <lineage>
        <taxon>Eukaryota</taxon>
        <taxon>Fungi</taxon>
        <taxon>Dikarya</taxon>
        <taxon>Basidiomycota</taxon>
        <taxon>Agaricomycotina</taxon>
        <taxon>Agaricomycetes</taxon>
        <taxon>Agaricomycetidae</taxon>
        <taxon>Agaricales</taxon>
        <taxon>Agaricineae</taxon>
        <taxon>Strophariaceae</taxon>
        <taxon>Hypholoma</taxon>
    </lineage>
</organism>
<evidence type="ECO:0000256" key="2">
    <source>
        <dbReference type="SAM" id="Phobius"/>
    </source>
</evidence>
<reference evidence="4" key="1">
    <citation type="submission" date="2014-04" db="EMBL/GenBank/DDBJ databases">
        <title>Evolutionary Origins and Diversification of the Mycorrhizal Mutualists.</title>
        <authorList>
            <consortium name="DOE Joint Genome Institute"/>
            <consortium name="Mycorrhizal Genomics Consortium"/>
            <person name="Kohler A."/>
            <person name="Kuo A."/>
            <person name="Nagy L.G."/>
            <person name="Floudas D."/>
            <person name="Copeland A."/>
            <person name="Barry K.W."/>
            <person name="Cichocki N."/>
            <person name="Veneault-Fourrey C."/>
            <person name="LaButti K."/>
            <person name="Lindquist E.A."/>
            <person name="Lipzen A."/>
            <person name="Lundell T."/>
            <person name="Morin E."/>
            <person name="Murat C."/>
            <person name="Riley R."/>
            <person name="Ohm R."/>
            <person name="Sun H."/>
            <person name="Tunlid A."/>
            <person name="Henrissat B."/>
            <person name="Grigoriev I.V."/>
            <person name="Hibbett D.S."/>
            <person name="Martin F."/>
        </authorList>
    </citation>
    <scope>NUCLEOTIDE SEQUENCE [LARGE SCALE GENOMIC DNA]</scope>
    <source>
        <strain evidence="4">FD-334 SS-4</strain>
    </source>
</reference>
<proteinExistence type="predicted"/>
<evidence type="ECO:0000313" key="4">
    <source>
        <dbReference type="Proteomes" id="UP000054270"/>
    </source>
</evidence>
<feature type="compositionally biased region" description="Polar residues" evidence="1">
    <location>
        <begin position="86"/>
        <end position="112"/>
    </location>
</feature>
<feature type="transmembrane region" description="Helical" evidence="2">
    <location>
        <begin position="114"/>
        <end position="135"/>
    </location>
</feature>
<name>A0A0D2LTI0_HYPSF</name>
<evidence type="ECO:0000256" key="1">
    <source>
        <dbReference type="SAM" id="MobiDB-lite"/>
    </source>
</evidence>
<dbReference type="AlphaFoldDB" id="A0A0D2LTI0"/>